<sequence length="69" mass="8029">MMYRIDVYKKNKKAASHWYQTEEQAANAKKAISGMREKKYTLVPGEHRPQKTVVLGGWTVSKIVKDNKY</sequence>
<reference evidence="1" key="1">
    <citation type="submission" date="2024-03" db="EMBL/GenBank/DDBJ databases">
        <title>Diverse circular DNA viruses in blood, oral, and fecal samples of captive lemurs.</title>
        <authorList>
            <person name="Paietta E.N."/>
            <person name="Kraberger S."/>
            <person name="Lund M.C."/>
            <person name="Custer J.M."/>
            <person name="Vargas K.M."/>
            <person name="Ehmke E.E."/>
            <person name="Yoder A.D."/>
            <person name="Varsani A."/>
        </authorList>
    </citation>
    <scope>NUCLEOTIDE SEQUENCE</scope>
    <source>
        <strain evidence="1">Duke_30FF_63</strain>
    </source>
</reference>
<evidence type="ECO:0000313" key="1">
    <source>
        <dbReference type="EMBL" id="XCD08420.1"/>
    </source>
</evidence>
<proteinExistence type="predicted"/>
<name>A0AAU8B7U7_9CAUD</name>
<organism evidence="1">
    <name type="scientific">Dulem virus 42</name>
    <dbReference type="NCBI Taxonomy" id="3145760"/>
    <lineage>
        <taxon>Viruses</taxon>
        <taxon>Duplodnaviria</taxon>
        <taxon>Heunggongvirae</taxon>
        <taxon>Uroviricota</taxon>
        <taxon>Caudoviricetes</taxon>
    </lineage>
</organism>
<dbReference type="EMBL" id="PP511876">
    <property type="protein sequence ID" value="XCD08420.1"/>
    <property type="molecule type" value="Genomic_DNA"/>
</dbReference>
<protein>
    <submittedName>
        <fullName evidence="1">Uncharacterized protein</fullName>
    </submittedName>
</protein>
<accession>A0AAU8B7U7</accession>